<dbReference type="GO" id="GO:0005886">
    <property type="term" value="C:plasma membrane"/>
    <property type="evidence" value="ECO:0007669"/>
    <property type="project" value="TreeGrafter"/>
</dbReference>
<dbReference type="InterPro" id="IPR039901">
    <property type="entry name" value="Kdotransferase"/>
</dbReference>
<dbReference type="AlphaFoldDB" id="A0A381TLR6"/>
<keyword evidence="1" id="KW-0808">Transferase</keyword>
<dbReference type="GO" id="GO:0009245">
    <property type="term" value="P:lipid A biosynthetic process"/>
    <property type="evidence" value="ECO:0007669"/>
    <property type="project" value="TreeGrafter"/>
</dbReference>
<feature type="domain" description="3-deoxy-D-manno-octulosonic-acid transferase N-terminal" evidence="2">
    <location>
        <begin position="35"/>
        <end position="200"/>
    </location>
</feature>
<evidence type="ECO:0000259" key="2">
    <source>
        <dbReference type="Pfam" id="PF04413"/>
    </source>
</evidence>
<dbReference type="Gene3D" id="3.40.50.2000">
    <property type="entry name" value="Glycogen Phosphorylase B"/>
    <property type="match status" value="1"/>
</dbReference>
<proteinExistence type="predicted"/>
<dbReference type="PANTHER" id="PTHR42755">
    <property type="entry name" value="3-DEOXY-MANNO-OCTULOSONATE CYTIDYLYLTRANSFERASE"/>
    <property type="match status" value="1"/>
</dbReference>
<organism evidence="3">
    <name type="scientific">marine metagenome</name>
    <dbReference type="NCBI Taxonomy" id="408172"/>
    <lineage>
        <taxon>unclassified sequences</taxon>
        <taxon>metagenomes</taxon>
        <taxon>ecological metagenomes</taxon>
    </lineage>
</organism>
<dbReference type="EMBL" id="UINC01004810">
    <property type="protein sequence ID" value="SVA17010.1"/>
    <property type="molecule type" value="Genomic_DNA"/>
</dbReference>
<accession>A0A381TLR6</accession>
<dbReference type="SUPFAM" id="SSF53756">
    <property type="entry name" value="UDP-Glycosyltransferase/glycogen phosphorylase"/>
    <property type="match status" value="1"/>
</dbReference>
<dbReference type="Gene3D" id="3.40.50.11720">
    <property type="entry name" value="3-Deoxy-D-manno-octulosonic-acid transferase, N-terminal domain"/>
    <property type="match status" value="1"/>
</dbReference>
<dbReference type="InterPro" id="IPR007507">
    <property type="entry name" value="Glycos_transf_N"/>
</dbReference>
<evidence type="ECO:0000256" key="1">
    <source>
        <dbReference type="ARBA" id="ARBA00022679"/>
    </source>
</evidence>
<dbReference type="GO" id="GO:0016740">
    <property type="term" value="F:transferase activity"/>
    <property type="evidence" value="ECO:0007669"/>
    <property type="project" value="UniProtKB-KW"/>
</dbReference>
<name>A0A381TLR6_9ZZZZ</name>
<reference evidence="3" key="1">
    <citation type="submission" date="2018-05" db="EMBL/GenBank/DDBJ databases">
        <authorList>
            <person name="Lanie J.A."/>
            <person name="Ng W.-L."/>
            <person name="Kazmierczak K.M."/>
            <person name="Andrzejewski T.M."/>
            <person name="Davidsen T.M."/>
            <person name="Wayne K.J."/>
            <person name="Tettelin H."/>
            <person name="Glass J.I."/>
            <person name="Rusch D."/>
            <person name="Podicherti R."/>
            <person name="Tsui H.-C.T."/>
            <person name="Winkler M.E."/>
        </authorList>
    </citation>
    <scope>NUCLEOTIDE SEQUENCE</scope>
</reference>
<dbReference type="PANTHER" id="PTHR42755:SF1">
    <property type="entry name" value="3-DEOXY-D-MANNO-OCTULOSONIC ACID TRANSFERASE, MITOCHONDRIAL-RELATED"/>
    <property type="match status" value="1"/>
</dbReference>
<evidence type="ECO:0000313" key="3">
    <source>
        <dbReference type="EMBL" id="SVA17010.1"/>
    </source>
</evidence>
<dbReference type="InterPro" id="IPR038107">
    <property type="entry name" value="Glycos_transf_N_sf"/>
</dbReference>
<sequence length="409" mass="47127">MIIFFLSIFNSKIRNGLIGRFQTINKLNKHFNQVRSNSLIYWFHCSSYGEYLQIDPVISGIKKKKINSIILLSFFSPSGYDNVHNQNVDCKVYMPLDFYWTISSVLDLVRPNKIIFATSDLWYNFIWLAKHKNIDTVLIGAKSKKYFDKKLSFLHYIYKPIYQSITKIFTINKNDTFVLNRYIGDSNSHTVYQMGNPRYDQVIANAEKILDDNKKPILERENILLFSSMHSDDRNVVLSHAMRYMEKNKNLQIVWVSHEPTDQENKYLESMFTRRNISVSVIDSIENFSDNESRVKIINIVGALAKLYWKVKVAYVGGGFSTGVHNLMEPSVAGVPTIFGPNYNEFDEALEILNNKSGFCIEKGSEFIEILDQLLNNDQRLFLTSAAAKDLIDKNSGVSNKVVEAILSH</sequence>
<protein>
    <recommendedName>
        <fullName evidence="2">3-deoxy-D-manno-octulosonic-acid transferase N-terminal domain-containing protein</fullName>
    </recommendedName>
</protein>
<gene>
    <name evidence="3" type="ORF">METZ01_LOCUS69864</name>
</gene>
<dbReference type="Pfam" id="PF04413">
    <property type="entry name" value="Glycos_transf_N"/>
    <property type="match status" value="1"/>
</dbReference>